<feature type="compositionally biased region" description="Basic and acidic residues" evidence="1">
    <location>
        <begin position="2388"/>
        <end position="2397"/>
    </location>
</feature>
<feature type="compositionally biased region" description="Basic and acidic residues" evidence="1">
    <location>
        <begin position="819"/>
        <end position="836"/>
    </location>
</feature>
<dbReference type="Pfam" id="PF00090">
    <property type="entry name" value="TSP_1"/>
    <property type="match status" value="1"/>
</dbReference>
<accession>A0A0G4FQB4</accession>
<dbReference type="Pfam" id="PF14295">
    <property type="entry name" value="PAN_4"/>
    <property type="match status" value="3"/>
</dbReference>
<feature type="region of interest" description="Disordered" evidence="1">
    <location>
        <begin position="1097"/>
        <end position="1137"/>
    </location>
</feature>
<dbReference type="SUPFAM" id="SSF82895">
    <property type="entry name" value="TSP-1 type 1 repeat"/>
    <property type="match status" value="1"/>
</dbReference>
<dbReference type="VEuPathDB" id="CryptoDB:Cvel_3628"/>
<dbReference type="Gene3D" id="2.20.100.10">
    <property type="entry name" value="Thrombospondin type-1 (TSP1) repeat"/>
    <property type="match status" value="1"/>
</dbReference>
<dbReference type="PROSITE" id="PS50948">
    <property type="entry name" value="PAN"/>
    <property type="match status" value="1"/>
</dbReference>
<dbReference type="InterPro" id="IPR000884">
    <property type="entry name" value="TSP1_rpt"/>
</dbReference>
<evidence type="ECO:0000256" key="1">
    <source>
        <dbReference type="SAM" id="MobiDB-lite"/>
    </source>
</evidence>
<dbReference type="SUPFAM" id="SSF50405">
    <property type="entry name" value="Actin-crosslinking proteins"/>
    <property type="match status" value="1"/>
</dbReference>
<evidence type="ECO:0000256" key="2">
    <source>
        <dbReference type="SAM" id="SignalP"/>
    </source>
</evidence>
<name>A0A0G4FQB4_9ALVE</name>
<feature type="compositionally biased region" description="Basic and acidic residues" evidence="1">
    <location>
        <begin position="2849"/>
        <end position="2868"/>
    </location>
</feature>
<feature type="signal peptide" evidence="2">
    <location>
        <begin position="1"/>
        <end position="17"/>
    </location>
</feature>
<feature type="domain" description="Apple" evidence="3">
    <location>
        <begin position="1007"/>
        <end position="1081"/>
    </location>
</feature>
<feature type="region of interest" description="Disordered" evidence="1">
    <location>
        <begin position="2383"/>
        <end position="2416"/>
    </location>
</feature>
<protein>
    <recommendedName>
        <fullName evidence="3">Apple domain-containing protein</fullName>
    </recommendedName>
</protein>
<reference evidence="4" key="1">
    <citation type="submission" date="2014-11" db="EMBL/GenBank/DDBJ databases">
        <authorList>
            <person name="Otto D Thomas"/>
            <person name="Naeem Raeece"/>
        </authorList>
    </citation>
    <scope>NUCLEOTIDE SEQUENCE</scope>
</reference>
<dbReference type="EMBL" id="CDMZ01000550">
    <property type="protein sequence ID" value="CEM16628.1"/>
    <property type="molecule type" value="Genomic_DNA"/>
</dbReference>
<evidence type="ECO:0000313" key="4">
    <source>
        <dbReference type="EMBL" id="CEM16628.1"/>
    </source>
</evidence>
<gene>
    <name evidence="4" type="ORF">Cvel_3628</name>
</gene>
<dbReference type="InterPro" id="IPR003609">
    <property type="entry name" value="Pan_app"/>
</dbReference>
<keyword evidence="2" id="KW-0732">Signal</keyword>
<evidence type="ECO:0000259" key="3">
    <source>
        <dbReference type="PROSITE" id="PS50948"/>
    </source>
</evidence>
<dbReference type="InterPro" id="IPR008999">
    <property type="entry name" value="Actin-crosslinking"/>
</dbReference>
<feature type="region of interest" description="Disordered" evidence="1">
    <location>
        <begin position="2840"/>
        <end position="2868"/>
    </location>
</feature>
<dbReference type="PROSITE" id="PS50092">
    <property type="entry name" value="TSP1"/>
    <property type="match status" value="1"/>
</dbReference>
<dbReference type="SMART" id="SM00209">
    <property type="entry name" value="TSP1"/>
    <property type="match status" value="1"/>
</dbReference>
<feature type="compositionally biased region" description="Acidic residues" evidence="1">
    <location>
        <begin position="1097"/>
        <end position="1112"/>
    </location>
</feature>
<feature type="compositionally biased region" description="Low complexity" evidence="1">
    <location>
        <begin position="3167"/>
        <end position="3186"/>
    </location>
</feature>
<feature type="compositionally biased region" description="Basic and acidic residues" evidence="1">
    <location>
        <begin position="2339"/>
        <end position="2349"/>
    </location>
</feature>
<proteinExistence type="predicted"/>
<feature type="region of interest" description="Disordered" evidence="1">
    <location>
        <begin position="345"/>
        <end position="371"/>
    </location>
</feature>
<sequence>MRFVFALCIFQFTGSWAIPSSASSLARVSPKGFEGCPAASETETGAWALDPGQEETTVLEAGSQESTDRVNLQGGRSTIPIEIFKSSAAPQVISCNVDSLECAGCAQLDSNGKCTKCRPDWSRTCTAGNPPACRCTSCEDLPYLDAGGKVCAEICTYGGAPVSDTKKQEIIKQSREGISALDACCGCGGGTHMATPFAYDQIDFLLGDTVSLKPRPRTASRYVPSDDCGLEKYGLSLDSQTGKISGRITSNEAFAVSCQVTAVESEELGLVFNATVHVRASKFHYREPTLMMKPGVTLSPVVVGSLSAQGRAFQITCNPKIDWLDLASFSSDGVLKMKSGGNKPLAGGLGAHEVDSGSEANRGGANNTDAGLPLMMQPASICSISGSFNKKASSLVETETEANPRPDEKSKESISVLAMAWSMWSSLKYPSTQGKGLLLTVGQAVSKGPHSPKPGVKPKPGFSEPLAPAFFSIACSLKGQSGDVVVHEVSTGDVVFVGPQADERVVLFNMNPLNGQISGATEIPPPSANFPWTFDAKRQRSVVLLSCQVTAKQLPPTGSSQAVYVRQNLPAVVQDSQCWQPLRMFRRDLIAYQLPNHQTAEQCRAACAAEKKCSMFVFGDEGGGHKCWRLRRRGPGARSGSSTRTVDVQAKLRSCAPRTTCLDVQLRTEWMSGTFCPIMEDAEFPESQVYEKGGFTPEDSAYLLRFKAGRHKGPARGLSCGGDRPWMIVQGAAAKDFIDQKRGLISLSGGLLACLPEFEFHRTFGSGHSSVTAKVTAHDGSGNAGDDNSWTVVHAPKRCKSPLEAAGVEIEAEAEEEKEGAGDKEEERDDKGAGEVWRFSDPDAFNLDDPFNPSHDLDPCECFPPEWGKEPPVLDTQFEKLPENGKNEIPDGSAPPQLIARGQVSCVLSFLISSHPGSDKFKCAAKCRTNEQCHYFWVGMLGGAPQCRLYSECGGLMTELSEGDAVTEGELFGIARRSVCLVANPTDCMVKTKRRKMLTSVETLPGCPAGYRQKWGGLHDENRRTLAAEDIVACGKHCNQESNCKAFAFSGTAAAASRCKLYWNGRVRTSDGWRYDDFVMCVKNDWRQVGKHITLLEEEDETEEEAREEESGESTRLSPVSPHFHSHSLVERETEGSNATAEFVSEEGEATAETVSWEGRYREGVGGHEEFPYENHTQTFFEKGTHTTDEKDEQDSELSPPHARIPFLDERAGKDTKVTITMNTMKKGIHMPDHLNQRIEVVQRQNQVGQVLLSRELLWPELAKCKGDAGVGPRFVLHSARHWNQLISNQWFASTSNSCLAPNSRFQCSSCSNVHLTYRLTHHWLSRWKSEGQFTLRGDDNGNVVDERAEHGKNIWGSLWCNNNQCSPGWWFFIWKIDGAAIAISRDGHGFLRMTDDQSRIAAARTLSPQGADRYFVHQNLNGDRPQGICLFNKRYNGYIAVNGNSQIYRRSSCDGEARFVLSLVDEGRIALWNVNHRRFLRYNEHTHRGDMSSQHNQRTLPAGWGWERLRLHYVDFPTDGAFSNWSSWSACSATCGTGSQVRTRRCVGQSNGGKDCAELPGVDTSKDLYTETRTCQQKECEVGSECLFEKILMDCEQKQLVSGGTVIEECGKCEYLPSKFLRKNLSPLGREFEWGSELAVSCQRDRFSLLDLKKSSKEDQREQDFAITCADGEWLDYYGDPAFSNHECAACVQVGLKEMNSLEEQGKSAHYFASRMPNQMVVQLSRFDPHRIFFKKENSGTRLQGGVLERQPASVPSSKLWLLDAAAADERYLVKAADKPVASFAGNGCCRWDGMRWQGYGQQTQEGCKELCMTDQTCEAYEISEAGNSKFHCYLFYNPIQNFRLGCDRTSGRQKCFKKSAKCLEATTSAMEFAGYGCPRGSGYTHRKTGDMTRERCLQTCVSDQKCEAAEWTDLKRSDGRGGCYHFYKIMNKDFNISCTGRGRDLQAYIKVSVCNGPDGCPNNIFASNADTMIEHAPKECNAADKNLNWDVEFLLSTLGEKTAEFAKSSAKKLAASAFYKSGGGMNADGFTKDLGVMPFATDGAVMKGVTFRMTGSSPRRLDITPRSYTYMSGLNTAASRSYAAKLTKDTVTATIGCPVGSVMQDLTFSTATKVQHNNGWASLVLTVQCTPAGFSPECTEHMASFDASNIDANSPMDAIVNIQKRGTEDGFLECGGNFALQGLTMKVMKDSGVVSGEYVCCSTGRPSVAIQALPWVYNKQTAPKPSDLGLFAEFEGVYCPARKDSMTGRLVFDQEYSFRNADRRTSPNRKLRFDPHDGIWRISDRSFRVIASQTATPQEDMVTDLPGDIGLVASRTSKWESTMAVVPYSDFEWETKHEPEEKIERPKKPSKPPPPELKELSKADMEKQYLPSCRAVKPSSNVPLLKDLDDLDPKKGPAATGLGKLATSGDEEGELPFGEPYDGPENPSSAIMKNPCGYQLYVKRKETSKIDNDAFMGQQTLGPDASGMNFQSLVDCFNRESVRNRVFLNMVDRMNSHMNYLNMIVRPALDLGLCGKLSITQQIAAPMGIGLAFEDWTYCEYAVRMIYAGLDFYNSMAQLNMRQFLSNADISDCNPNRDAFSKVFCDLMCISDAVRAGNKAILDRLSEVFTVLQGNLLKMMAYHSDYTNELLQWLADLQDYHAAGLKDAIKNLPSGTNSGSLFLHRLKECRGKQQAAAEEDDNRSLAACVMNVDLKSHAHALLRSVSPHLQPGDVNGQRSRMEQKLERLTEPQLLALTRQVSAVAKSLEQTVRGGLQKSVATLAESSDRLHASAAAGIAKEGKDQTQFLEKRTGSHQAAIEELSLSAAQVETHLQQLHATLGSRLKNAQEAFKALLDPQTQLQSDSSTQDHVDSPEHLPTHSDPLDRDTLALNVRQSHFELMHLVAKSQESHRGWLDTWEEILSAHSDVLSPLVAAVGRTEFKAAAALPSAASAANLQLSSAVAAQVANLNPPFVRMREDALLYVSAARAMHKAESQALEAVEDYLRCHAGGEGRGDEGLDPHRQRREESDEYAMHVLPHWERMQNARVKMLGALSRSFRSSIEALEVLLQRHDEKLPFLLALSEVKVWKRKDLREKEVTSLCQQTEKEAIAASFLSRQLASGSVSHLLGVGAFVRSFLHFVLSRLQRENVGDDLSVVLLQTGGGNEKKQNESSQTGGEGEEIERSVSASESESDDSFFSPSPQSTKKLSTPQSALDLVSELPDSLRLQEVERSLSSLKDREATWLKLLLAERRDRDGKEAENNNINISLREEGKGASGEDAAALQILRSFQKGGGGRAKDASRSLSAETGRSGTASEEEGETGTDAESFQSLLVAATEFADSVCGPPQ</sequence>
<feature type="region of interest" description="Disordered" evidence="1">
    <location>
        <begin position="3272"/>
        <end position="3313"/>
    </location>
</feature>
<feature type="region of interest" description="Disordered" evidence="1">
    <location>
        <begin position="2339"/>
        <end position="2362"/>
    </location>
</feature>
<dbReference type="InterPro" id="IPR036383">
    <property type="entry name" value="TSP1_rpt_sf"/>
</dbReference>
<feature type="chain" id="PRO_5005189109" description="Apple domain-containing protein" evidence="2">
    <location>
        <begin position="18"/>
        <end position="3330"/>
    </location>
</feature>
<feature type="region of interest" description="Disordered" evidence="1">
    <location>
        <begin position="810"/>
        <end position="836"/>
    </location>
</feature>
<feature type="region of interest" description="Disordered" evidence="1">
    <location>
        <begin position="3145"/>
        <end position="3193"/>
    </location>
</feature>
<organism evidence="4">
    <name type="scientific">Chromera velia CCMP2878</name>
    <dbReference type="NCBI Taxonomy" id="1169474"/>
    <lineage>
        <taxon>Eukaryota</taxon>
        <taxon>Sar</taxon>
        <taxon>Alveolata</taxon>
        <taxon>Colpodellida</taxon>
        <taxon>Chromeraceae</taxon>
        <taxon>Chromera</taxon>
    </lineage>
</organism>
<dbReference type="PhylomeDB" id="A0A0G4FQB4"/>